<protein>
    <recommendedName>
        <fullName evidence="14">sphinganine-1-phosphate aldolase</fullName>
        <ecNumber evidence="14">4.1.2.27</ecNumber>
    </recommendedName>
    <alternativeName>
        <fullName evidence="15">Sphingosine-1-phosphate aldolase</fullName>
    </alternativeName>
</protein>
<dbReference type="FunFam" id="3.40.640.10:FF:000020">
    <property type="entry name" value="sphingosine-1-phosphate lyase 1"/>
    <property type="match status" value="1"/>
</dbReference>
<keyword evidence="6" id="KW-0256">Endoplasmic reticulum</keyword>
<dbReference type="FunFam" id="6.10.140.2150:FF:000001">
    <property type="entry name" value="Sphingosine-1-phosphate lyase 1"/>
    <property type="match status" value="1"/>
</dbReference>
<dbReference type="GO" id="GO:0030149">
    <property type="term" value="P:sphingolipid catabolic process"/>
    <property type="evidence" value="ECO:0007669"/>
    <property type="project" value="TreeGrafter"/>
</dbReference>
<evidence type="ECO:0000256" key="1">
    <source>
        <dbReference type="ARBA" id="ARBA00001933"/>
    </source>
</evidence>
<dbReference type="Gene3D" id="6.10.140.2150">
    <property type="match status" value="1"/>
</dbReference>
<keyword evidence="19" id="KW-1185">Reference proteome</keyword>
<evidence type="ECO:0000256" key="16">
    <source>
        <dbReference type="PIRSR" id="PIRSR602129-50"/>
    </source>
</evidence>
<evidence type="ECO:0000256" key="2">
    <source>
        <dbReference type="ARBA" id="ARBA00004389"/>
    </source>
</evidence>
<dbReference type="InterPro" id="IPR050477">
    <property type="entry name" value="GrpII_AminoAcid_Decarb"/>
</dbReference>
<comment type="pathway">
    <text evidence="4">Sphingolipid metabolism.</text>
</comment>
<evidence type="ECO:0000256" key="12">
    <source>
        <dbReference type="ARBA" id="ARBA00023239"/>
    </source>
</evidence>
<evidence type="ECO:0000256" key="17">
    <source>
        <dbReference type="RuleBase" id="RU000382"/>
    </source>
</evidence>
<evidence type="ECO:0000256" key="8">
    <source>
        <dbReference type="ARBA" id="ARBA00022919"/>
    </source>
</evidence>
<comment type="caution">
    <text evidence="18">The sequence shown here is derived from an EMBL/GenBank/DDBJ whole genome shotgun (WGS) entry which is preliminary data.</text>
</comment>
<keyword evidence="7 16" id="KW-0663">Pyridoxal phosphate</keyword>
<accession>A0AAN9BTG5</accession>
<keyword evidence="5" id="KW-0812">Transmembrane</keyword>
<evidence type="ECO:0000256" key="6">
    <source>
        <dbReference type="ARBA" id="ARBA00022824"/>
    </source>
</evidence>
<reference evidence="18 19" key="1">
    <citation type="submission" date="2024-02" db="EMBL/GenBank/DDBJ databases">
        <title>Chromosome-scale genome assembly of the rough periwinkle Littorina saxatilis.</title>
        <authorList>
            <person name="De Jode A."/>
            <person name="Faria R."/>
            <person name="Formenti G."/>
            <person name="Sims Y."/>
            <person name="Smith T.P."/>
            <person name="Tracey A."/>
            <person name="Wood J.M.D."/>
            <person name="Zagrodzka Z.B."/>
            <person name="Johannesson K."/>
            <person name="Butlin R.K."/>
            <person name="Leder E.H."/>
        </authorList>
    </citation>
    <scope>NUCLEOTIDE SEQUENCE [LARGE SCALE GENOMIC DNA]</scope>
    <source>
        <strain evidence="18">Snail1</strain>
        <tissue evidence="18">Muscle</tissue>
    </source>
</reference>
<evidence type="ECO:0000256" key="9">
    <source>
        <dbReference type="ARBA" id="ARBA00022989"/>
    </source>
</evidence>
<organism evidence="18 19">
    <name type="scientific">Littorina saxatilis</name>
    <dbReference type="NCBI Taxonomy" id="31220"/>
    <lineage>
        <taxon>Eukaryota</taxon>
        <taxon>Metazoa</taxon>
        <taxon>Spiralia</taxon>
        <taxon>Lophotrochozoa</taxon>
        <taxon>Mollusca</taxon>
        <taxon>Gastropoda</taxon>
        <taxon>Caenogastropoda</taxon>
        <taxon>Littorinimorpha</taxon>
        <taxon>Littorinoidea</taxon>
        <taxon>Littorinidae</taxon>
        <taxon>Littorina</taxon>
    </lineage>
</organism>
<comment type="cofactor">
    <cofactor evidence="1 16 17">
        <name>pyridoxal 5'-phosphate</name>
        <dbReference type="ChEBI" id="CHEBI:597326"/>
    </cofactor>
</comment>
<keyword evidence="9" id="KW-1133">Transmembrane helix</keyword>
<dbReference type="GO" id="GO:0008117">
    <property type="term" value="F:sphinganine-1-phosphate aldolase activity"/>
    <property type="evidence" value="ECO:0007669"/>
    <property type="project" value="UniProtKB-EC"/>
</dbReference>
<keyword evidence="11" id="KW-0472">Membrane</keyword>
<proteinExistence type="inferred from homology"/>
<evidence type="ECO:0000256" key="3">
    <source>
        <dbReference type="ARBA" id="ARBA00004760"/>
    </source>
</evidence>
<dbReference type="InterPro" id="IPR015421">
    <property type="entry name" value="PyrdxlP-dep_Trfase_major"/>
</dbReference>
<evidence type="ECO:0000256" key="13">
    <source>
        <dbReference type="ARBA" id="ARBA00038302"/>
    </source>
</evidence>
<dbReference type="CDD" id="cd06450">
    <property type="entry name" value="DOPA_deC_like"/>
    <property type="match status" value="1"/>
</dbReference>
<evidence type="ECO:0000256" key="15">
    <source>
        <dbReference type="ARBA" id="ARBA00042568"/>
    </source>
</evidence>
<dbReference type="AlphaFoldDB" id="A0AAN9BTG5"/>
<keyword evidence="10" id="KW-0443">Lipid metabolism</keyword>
<dbReference type="Proteomes" id="UP001374579">
    <property type="component" value="Unassembled WGS sequence"/>
</dbReference>
<sequence>MSDFIKSALVPVGSALQSCKGFVNSTCEDVEPWKIVLYTCGTTVVVLTLKEFLFHDDETLKNRARREFFRLAKKIPYVQRKIEEEMSKARQGIREGMEKSTAGAFFVQKLPAQGLSEPELMQELTKYKKMASDEWQDGKVSGTVYSGDEKLTQIMAKTYGMFAWTNPLHPDVFPDIRKMEAEVVRMCCSMFNGDKNSCGSVTSGGTESIMLACLAYRNIARDRGIKIPEMVVPHTVHAAFDKSAHYFHMKITHIPVDEVTRKVDVKAMKRAISSKTCMLVASAPGFPHGIIDDVQAVAALGKQYGIPVHVDSCLGGFLVPFMDRAGFPLAPFDFRVPGVTSISADTHKFGYAPKGSSVIMYRSVELHRRQFFVQPDWAGGIYASPTVAGSRAGAIIAACWATLMYFGEKGYVESTRSICSTQRYISDQLNKIEGIFVFGQPEVCVVAIGSKHFNIFRLFDGLVEKKWLLNSLQFPSSIHLCVTIPTTKPGVADRFIADVTACVKEIMKDPKAVCGGVGAIYGMAQSIPDRTLVHEIAGCFLEACYNTTNPTDKVTANGDHVGNGLANGAAK</sequence>
<evidence type="ECO:0000256" key="14">
    <source>
        <dbReference type="ARBA" id="ARBA00038965"/>
    </source>
</evidence>
<evidence type="ECO:0000256" key="10">
    <source>
        <dbReference type="ARBA" id="ARBA00023098"/>
    </source>
</evidence>
<evidence type="ECO:0000256" key="4">
    <source>
        <dbReference type="ARBA" id="ARBA00004991"/>
    </source>
</evidence>
<dbReference type="GO" id="GO:0030170">
    <property type="term" value="F:pyridoxal phosphate binding"/>
    <property type="evidence" value="ECO:0007669"/>
    <property type="project" value="InterPro"/>
</dbReference>
<dbReference type="GO" id="GO:0019752">
    <property type="term" value="P:carboxylic acid metabolic process"/>
    <property type="evidence" value="ECO:0007669"/>
    <property type="project" value="InterPro"/>
</dbReference>
<evidence type="ECO:0000256" key="11">
    <source>
        <dbReference type="ARBA" id="ARBA00023136"/>
    </source>
</evidence>
<dbReference type="Gene3D" id="3.40.640.10">
    <property type="entry name" value="Type I PLP-dependent aspartate aminotransferase-like (Major domain)"/>
    <property type="match status" value="1"/>
</dbReference>
<comment type="pathway">
    <text evidence="3">Lipid metabolism; sphingolipid metabolism.</text>
</comment>
<dbReference type="InterPro" id="IPR015424">
    <property type="entry name" value="PyrdxlP-dep_Trfase"/>
</dbReference>
<gene>
    <name evidence="18" type="ORF">V1264_010931</name>
</gene>
<keyword evidence="12 17" id="KW-0456">Lyase</keyword>
<dbReference type="Gene3D" id="3.90.1150.10">
    <property type="entry name" value="Aspartate Aminotransferase, domain 1"/>
    <property type="match status" value="1"/>
</dbReference>
<keyword evidence="8" id="KW-0746">Sphingolipid metabolism</keyword>
<name>A0AAN9BTG5_9CAEN</name>
<evidence type="ECO:0000313" key="18">
    <source>
        <dbReference type="EMBL" id="KAK7111267.1"/>
    </source>
</evidence>
<dbReference type="PANTHER" id="PTHR42735:SF6">
    <property type="entry name" value="SPHINGOSINE-1-PHOSPHATE LYASE 1"/>
    <property type="match status" value="1"/>
</dbReference>
<evidence type="ECO:0000256" key="7">
    <source>
        <dbReference type="ARBA" id="ARBA00022898"/>
    </source>
</evidence>
<feature type="modified residue" description="N6-(pyridoxal phosphate)lysine" evidence="16">
    <location>
        <position position="348"/>
    </location>
</feature>
<dbReference type="Pfam" id="PF00282">
    <property type="entry name" value="Pyridoxal_deC"/>
    <property type="match status" value="1"/>
</dbReference>
<comment type="similarity">
    <text evidence="13">Belongs to the group II decarboxylase family. Sphingosine-1-phosphate lyase subfamily.</text>
</comment>
<dbReference type="GO" id="GO:0005789">
    <property type="term" value="C:endoplasmic reticulum membrane"/>
    <property type="evidence" value="ECO:0007669"/>
    <property type="project" value="UniProtKB-SubCell"/>
</dbReference>
<evidence type="ECO:0000313" key="19">
    <source>
        <dbReference type="Proteomes" id="UP001374579"/>
    </source>
</evidence>
<dbReference type="SUPFAM" id="SSF53383">
    <property type="entry name" value="PLP-dependent transferases"/>
    <property type="match status" value="1"/>
</dbReference>
<dbReference type="EC" id="4.1.2.27" evidence="14"/>
<dbReference type="PROSITE" id="PS51257">
    <property type="entry name" value="PROKAR_LIPOPROTEIN"/>
    <property type="match status" value="1"/>
</dbReference>
<evidence type="ECO:0000256" key="5">
    <source>
        <dbReference type="ARBA" id="ARBA00022692"/>
    </source>
</evidence>
<dbReference type="PANTHER" id="PTHR42735">
    <property type="match status" value="1"/>
</dbReference>
<comment type="subcellular location">
    <subcellularLocation>
        <location evidence="2">Endoplasmic reticulum membrane</location>
        <topology evidence="2">Single-pass membrane protein</topology>
    </subcellularLocation>
</comment>
<dbReference type="EMBL" id="JBAMIC010000002">
    <property type="protein sequence ID" value="KAK7111267.1"/>
    <property type="molecule type" value="Genomic_DNA"/>
</dbReference>
<dbReference type="InterPro" id="IPR015422">
    <property type="entry name" value="PyrdxlP-dep_Trfase_small"/>
</dbReference>
<dbReference type="InterPro" id="IPR002129">
    <property type="entry name" value="PyrdxlP-dep_de-COase"/>
</dbReference>